<sequence length="70" mass="8201">MQSNPAWNVEERVKMSWSLIRETWGRDSRPKAYLGKCWTTNLSAFLFPFLVADKLSQTIFLFARECLLNS</sequence>
<dbReference type="AlphaFoldDB" id="A0AAE0YCR7"/>
<name>A0AAE0YCR7_9GAST</name>
<gene>
    <name evidence="1" type="ORF">RRG08_054261</name>
</gene>
<evidence type="ECO:0000313" key="1">
    <source>
        <dbReference type="EMBL" id="KAK3740240.1"/>
    </source>
</evidence>
<keyword evidence="2" id="KW-1185">Reference proteome</keyword>
<comment type="caution">
    <text evidence="1">The sequence shown here is derived from an EMBL/GenBank/DDBJ whole genome shotgun (WGS) entry which is preliminary data.</text>
</comment>
<accession>A0AAE0YCR7</accession>
<organism evidence="1 2">
    <name type="scientific">Elysia crispata</name>
    <name type="common">lettuce slug</name>
    <dbReference type="NCBI Taxonomy" id="231223"/>
    <lineage>
        <taxon>Eukaryota</taxon>
        <taxon>Metazoa</taxon>
        <taxon>Spiralia</taxon>
        <taxon>Lophotrochozoa</taxon>
        <taxon>Mollusca</taxon>
        <taxon>Gastropoda</taxon>
        <taxon>Heterobranchia</taxon>
        <taxon>Euthyneura</taxon>
        <taxon>Panpulmonata</taxon>
        <taxon>Sacoglossa</taxon>
        <taxon>Placobranchoidea</taxon>
        <taxon>Plakobranchidae</taxon>
        <taxon>Elysia</taxon>
    </lineage>
</organism>
<dbReference type="EMBL" id="JAWDGP010006482">
    <property type="protein sequence ID" value="KAK3740240.1"/>
    <property type="molecule type" value="Genomic_DNA"/>
</dbReference>
<evidence type="ECO:0000313" key="2">
    <source>
        <dbReference type="Proteomes" id="UP001283361"/>
    </source>
</evidence>
<proteinExistence type="predicted"/>
<reference evidence="1" key="1">
    <citation type="journal article" date="2023" name="G3 (Bethesda)">
        <title>A reference genome for the long-term kleptoplast-retaining sea slug Elysia crispata morphotype clarki.</title>
        <authorList>
            <person name="Eastman K.E."/>
            <person name="Pendleton A.L."/>
            <person name="Shaikh M.A."/>
            <person name="Suttiyut T."/>
            <person name="Ogas R."/>
            <person name="Tomko P."/>
            <person name="Gavelis G."/>
            <person name="Widhalm J.R."/>
            <person name="Wisecaver J.H."/>
        </authorList>
    </citation>
    <scope>NUCLEOTIDE SEQUENCE</scope>
    <source>
        <strain evidence="1">ECLA1</strain>
    </source>
</reference>
<protein>
    <submittedName>
        <fullName evidence="1">Uncharacterized protein</fullName>
    </submittedName>
</protein>
<dbReference type="Proteomes" id="UP001283361">
    <property type="component" value="Unassembled WGS sequence"/>
</dbReference>